<evidence type="ECO:0000313" key="2">
    <source>
        <dbReference type="EMBL" id="KAF3006525.1"/>
    </source>
</evidence>
<gene>
    <name evidence="2" type="ORF">E8E13_005368</name>
</gene>
<keyword evidence="3" id="KW-1185">Reference proteome</keyword>
<reference evidence="2" key="1">
    <citation type="submission" date="2019-04" db="EMBL/GenBank/DDBJ databases">
        <title>Sequencing of skin fungus with MAO and IRED activity.</title>
        <authorList>
            <person name="Marsaioli A.J."/>
            <person name="Bonatto J.M.C."/>
            <person name="Reis Junior O."/>
        </authorList>
    </citation>
    <scope>NUCLEOTIDE SEQUENCE</scope>
    <source>
        <strain evidence="2">30M1</strain>
    </source>
</reference>
<feature type="region of interest" description="Disordered" evidence="1">
    <location>
        <begin position="154"/>
        <end position="174"/>
    </location>
</feature>
<dbReference type="Proteomes" id="UP000801428">
    <property type="component" value="Unassembled WGS sequence"/>
</dbReference>
<feature type="compositionally biased region" description="Polar residues" evidence="1">
    <location>
        <begin position="297"/>
        <end position="309"/>
    </location>
</feature>
<feature type="compositionally biased region" description="Polar residues" evidence="1">
    <location>
        <begin position="814"/>
        <end position="835"/>
    </location>
</feature>
<feature type="region of interest" description="Disordered" evidence="1">
    <location>
        <begin position="297"/>
        <end position="327"/>
    </location>
</feature>
<dbReference type="EMBL" id="SWKU01000005">
    <property type="protein sequence ID" value="KAF3006525.1"/>
    <property type="molecule type" value="Genomic_DNA"/>
</dbReference>
<proteinExistence type="predicted"/>
<comment type="caution">
    <text evidence="2">The sequence shown here is derived from an EMBL/GenBank/DDBJ whole genome shotgun (WGS) entry which is preliminary data.</text>
</comment>
<evidence type="ECO:0000256" key="1">
    <source>
        <dbReference type="SAM" id="MobiDB-lite"/>
    </source>
</evidence>
<dbReference type="OrthoDB" id="3800943at2759"/>
<protein>
    <submittedName>
        <fullName evidence="2">Uncharacterized protein</fullName>
    </submittedName>
</protein>
<name>A0A9P4TJU2_CURKU</name>
<dbReference type="AlphaFoldDB" id="A0A9P4TJU2"/>
<sequence length="842" mass="91166">MATPQLCPIRRQTCEELEDSQLVHIAPLYETEKAAESRVHGTAQAATKAAATQNPFAFYDTHLGTNVPLLGDQFDIESDDDDYTNHSGGVPAHSTSVDDAQLQAKGHTTAYKLAVRLANRSNGVPLATIIEQGSYSTLNSHASLLSVARFPSIKATESGSPNRGSRRRSRSLDEKALHDIQEDLTRENDTSAVAVSPAKLDEDHAAADPPSDTATPLTSYRFETQLSLSTHSGEERVDQDDQGVRRFFRGVMQTVRGVSKTRSRSSSAIRAPIMQAQGSPISTCTSRNSLLEQVQDPVQRQKSSPSASTRAFEGHIVSPNSEDQTRDRTISFSEDHISARMGPPLVPFRSDVCSSPADINLLPPALPCRNAKHTHVPLSLAPVEHAGTRDVARDDGTAQAITSHSSAFDHSARYTFDTLPVYRQRQSSAKEAKDARDVFASHNASFCSTVSTSYSSKVLGIDLDLEHDVSHSIRRSQSPPPPVWFTPQMAELERQASYSDSPESAKARGPTGPFCRSITSSALTSLLPIAAASGIVQPNYNTPKISFYSPSGNLIQPESSSPLATSPSEYGGCPLITTSHYNRHNGCVKESAGGLPVRPPLVPMTTPPIHKHSLPLHLRHHHNYQQPELFQTISRSTLVTTDRLIKGCDGVVRESSFTPRSGTLPPPGEGRGHYSAKLAMRDVNSEVKFYKSRLLAFAAAHSFLPSMQKGKPLQTQRVHDYNTYAKNPYTVKPSDSKGVYRKDVLGPVAAHALRVCFCQPHDGAGTWTRATAVGTCMAGSQSPDGISGVDRDAKDVERLLPNARVVGSQGGVDSRSQSRTDSMVSNSPRRASYTGTGKRKVG</sequence>
<organism evidence="2 3">
    <name type="scientific">Curvularia kusanoi</name>
    <name type="common">Cochliobolus kusanoi</name>
    <dbReference type="NCBI Taxonomy" id="90978"/>
    <lineage>
        <taxon>Eukaryota</taxon>
        <taxon>Fungi</taxon>
        <taxon>Dikarya</taxon>
        <taxon>Ascomycota</taxon>
        <taxon>Pezizomycotina</taxon>
        <taxon>Dothideomycetes</taxon>
        <taxon>Pleosporomycetidae</taxon>
        <taxon>Pleosporales</taxon>
        <taxon>Pleosporineae</taxon>
        <taxon>Pleosporaceae</taxon>
        <taxon>Curvularia</taxon>
    </lineage>
</organism>
<feature type="region of interest" description="Disordered" evidence="1">
    <location>
        <begin position="801"/>
        <end position="842"/>
    </location>
</feature>
<evidence type="ECO:0000313" key="3">
    <source>
        <dbReference type="Proteomes" id="UP000801428"/>
    </source>
</evidence>
<accession>A0A9P4TJU2</accession>